<dbReference type="RefSeq" id="WP_186931435.1">
    <property type="nucleotide sequence ID" value="NZ_JACOOJ010000053.1"/>
</dbReference>
<reference evidence="2 3" key="1">
    <citation type="submission" date="2020-08" db="EMBL/GenBank/DDBJ databases">
        <title>Genome public.</title>
        <authorList>
            <person name="Liu C."/>
            <person name="Sun Q."/>
        </authorList>
    </citation>
    <scope>NUCLEOTIDE SEQUENCE [LARGE SCALE GENOMIC DNA]</scope>
    <source>
        <strain evidence="2 3">NSJ-79</strain>
    </source>
</reference>
<dbReference type="EMBL" id="JACOOJ010000053">
    <property type="protein sequence ID" value="MBC5634867.1"/>
    <property type="molecule type" value="Genomic_DNA"/>
</dbReference>
<keyword evidence="3" id="KW-1185">Reference proteome</keyword>
<name>A0ABR7DU36_9BACT</name>
<comment type="caution">
    <text evidence="2">The sequence shown here is derived from an EMBL/GenBank/DDBJ whole genome shotgun (WGS) entry which is preliminary data.</text>
</comment>
<protein>
    <submittedName>
        <fullName evidence="2">Uncharacterized protein</fullName>
    </submittedName>
</protein>
<evidence type="ECO:0000313" key="3">
    <source>
        <dbReference type="Proteomes" id="UP000651475"/>
    </source>
</evidence>
<accession>A0ABR7DU36</accession>
<feature type="compositionally biased region" description="Basic and acidic residues" evidence="1">
    <location>
        <begin position="256"/>
        <end position="270"/>
    </location>
</feature>
<dbReference type="Pfam" id="PF19775">
    <property type="entry name" value="DUF6261"/>
    <property type="match status" value="1"/>
</dbReference>
<dbReference type="InterPro" id="IPR046228">
    <property type="entry name" value="DUF6261"/>
</dbReference>
<sequence>MKEIIEAHFGASRNAEHYLLHAGILAIITPEFAEKYCFCKIREEYASLFKAEDTAYLQSRAYEDTRLVNQKDAERDRVFTMVRQTIDAFAGWPVSAKREAGVKLAFVLKPFRGANSKPIAENIAMVANFLQEIRRDDLKSAVTELGLDELLTLLETLNNECNVIYNTRSDAKLIRSVADNLREIRPKVDTGFRMVAKAVNSLFMVNLLVEQDADKEQELEDIIDRVNALLLQFGETLLRRKAGMKPSVKPGSNIPVDDKPGGEEERPGEL</sequence>
<dbReference type="Proteomes" id="UP000651475">
    <property type="component" value="Unassembled WGS sequence"/>
</dbReference>
<proteinExistence type="predicted"/>
<feature type="region of interest" description="Disordered" evidence="1">
    <location>
        <begin position="242"/>
        <end position="270"/>
    </location>
</feature>
<gene>
    <name evidence="2" type="ORF">H8S65_19165</name>
</gene>
<evidence type="ECO:0000313" key="2">
    <source>
        <dbReference type="EMBL" id="MBC5634867.1"/>
    </source>
</evidence>
<organism evidence="2 3">
    <name type="scientific">Parabacteroides hominis</name>
    <dbReference type="NCBI Taxonomy" id="2763057"/>
    <lineage>
        <taxon>Bacteria</taxon>
        <taxon>Pseudomonadati</taxon>
        <taxon>Bacteroidota</taxon>
        <taxon>Bacteroidia</taxon>
        <taxon>Bacteroidales</taxon>
        <taxon>Tannerellaceae</taxon>
        <taxon>Parabacteroides</taxon>
    </lineage>
</organism>
<evidence type="ECO:0000256" key="1">
    <source>
        <dbReference type="SAM" id="MobiDB-lite"/>
    </source>
</evidence>